<keyword evidence="1" id="KW-0472">Membrane</keyword>
<evidence type="ECO:0000313" key="2">
    <source>
        <dbReference type="EMBL" id="OBY67812.1"/>
    </source>
</evidence>
<gene>
    <name evidence="2" type="ORF">LPB301_00510</name>
</gene>
<organism evidence="2 3">
    <name type="scientific">Polaribacter reichenbachii</name>
    <dbReference type="NCBI Taxonomy" id="996801"/>
    <lineage>
        <taxon>Bacteria</taxon>
        <taxon>Pseudomonadati</taxon>
        <taxon>Bacteroidota</taxon>
        <taxon>Flavobacteriia</taxon>
        <taxon>Flavobacteriales</taxon>
        <taxon>Flavobacteriaceae</taxon>
    </lineage>
</organism>
<dbReference type="STRING" id="996801.BW723_08990"/>
<dbReference type="InterPro" id="IPR005625">
    <property type="entry name" value="PepSY-ass_TM"/>
</dbReference>
<evidence type="ECO:0008006" key="4">
    <source>
        <dbReference type="Google" id="ProtNLM"/>
    </source>
</evidence>
<evidence type="ECO:0000313" key="3">
    <source>
        <dbReference type="Proteomes" id="UP000092612"/>
    </source>
</evidence>
<comment type="caution">
    <text evidence="2">The sequence shown here is derived from an EMBL/GenBank/DDBJ whole genome shotgun (WGS) entry which is preliminary data.</text>
</comment>
<dbReference type="AlphaFoldDB" id="A0A1B8U7H9"/>
<sequence length="255" mass="30408">MTFFILSMKRRVHRFTRKTHRYLGLFIGIQFLFWTIGGLYFSWNDMDDVHGETLLDKTEHTFSFSYNEPVRKLLQFLEDTEAKPIKNIEAIVVNKDSLLRVTRSNDILFLNLNKNKYRVRKALTKEESIAFVKSRLYNAMPIKSTKFLTEKEIANKHEYRGNPLPVFAITLEHETNTTVYVHPNTAKITKVRNDNWRKFDFLWMLHVMDFETRDHITNWVLRVFSVLGLLTILSGFYLFFISSPTLRKWREKLKS</sequence>
<protein>
    <recommendedName>
        <fullName evidence="4">Peptidase</fullName>
    </recommendedName>
</protein>
<keyword evidence="1" id="KW-1133">Transmembrane helix</keyword>
<reference evidence="3" key="1">
    <citation type="submission" date="2016-02" db="EMBL/GenBank/DDBJ databases">
        <title>Paenibacillus sp. LPB0068, isolated from Crassostrea gigas.</title>
        <authorList>
            <person name="Shin S.-K."/>
            <person name="Yi H."/>
        </authorList>
    </citation>
    <scope>NUCLEOTIDE SEQUENCE [LARGE SCALE GENOMIC DNA]</scope>
    <source>
        <strain evidence="3">KCTC 23969</strain>
    </source>
</reference>
<evidence type="ECO:0000256" key="1">
    <source>
        <dbReference type="SAM" id="Phobius"/>
    </source>
</evidence>
<keyword evidence="3" id="KW-1185">Reference proteome</keyword>
<accession>A0A1B8U7H9</accession>
<keyword evidence="1" id="KW-0812">Transmembrane</keyword>
<dbReference type="EMBL" id="LSFL01000001">
    <property type="protein sequence ID" value="OBY67812.1"/>
    <property type="molecule type" value="Genomic_DNA"/>
</dbReference>
<proteinExistence type="predicted"/>
<feature type="transmembrane region" description="Helical" evidence="1">
    <location>
        <begin position="21"/>
        <end position="43"/>
    </location>
</feature>
<dbReference type="Proteomes" id="UP000092612">
    <property type="component" value="Unassembled WGS sequence"/>
</dbReference>
<name>A0A1B8U7H9_9FLAO</name>
<feature type="transmembrane region" description="Helical" evidence="1">
    <location>
        <begin position="219"/>
        <end position="240"/>
    </location>
</feature>
<dbReference type="Pfam" id="PF03929">
    <property type="entry name" value="PepSY_TM"/>
    <property type="match status" value="1"/>
</dbReference>